<dbReference type="GO" id="GO:0007166">
    <property type="term" value="P:cell surface receptor signaling pathway"/>
    <property type="evidence" value="ECO:0007669"/>
    <property type="project" value="InterPro"/>
</dbReference>
<dbReference type="Proteomes" id="UP001165740">
    <property type="component" value="Chromosome 1"/>
</dbReference>
<dbReference type="GeneID" id="106072963"/>
<feature type="transmembrane region" description="Helical" evidence="6">
    <location>
        <begin position="512"/>
        <end position="532"/>
    </location>
</feature>
<evidence type="ECO:0000256" key="4">
    <source>
        <dbReference type="ARBA" id="ARBA00023136"/>
    </source>
</evidence>
<keyword evidence="3 6" id="KW-1133">Transmembrane helix</keyword>
<evidence type="ECO:0000256" key="6">
    <source>
        <dbReference type="SAM" id="Phobius"/>
    </source>
</evidence>
<proteinExistence type="predicted"/>
<evidence type="ECO:0000256" key="2">
    <source>
        <dbReference type="ARBA" id="ARBA00022692"/>
    </source>
</evidence>
<dbReference type="GO" id="GO:0016020">
    <property type="term" value="C:membrane"/>
    <property type="evidence" value="ECO:0007669"/>
    <property type="project" value="UniProtKB-SubCell"/>
</dbReference>
<keyword evidence="4 6" id="KW-0472">Membrane</keyword>
<accession>A0A9U8EIR9</accession>
<reference evidence="9" key="1">
    <citation type="submission" date="2025-08" db="UniProtKB">
        <authorList>
            <consortium name="RefSeq"/>
        </authorList>
    </citation>
    <scope>IDENTIFICATION</scope>
</reference>
<dbReference type="AlphaFoldDB" id="A0A9U8EIR9"/>
<evidence type="ECO:0000313" key="9">
    <source>
        <dbReference type="RefSeq" id="XP_013088883.2"/>
    </source>
</evidence>
<evidence type="ECO:0000313" key="8">
    <source>
        <dbReference type="Proteomes" id="UP001165740"/>
    </source>
</evidence>
<feature type="transmembrane region" description="Helical" evidence="6">
    <location>
        <begin position="343"/>
        <end position="364"/>
    </location>
</feature>
<gene>
    <name evidence="9" type="primary">LOC106072963</name>
</gene>
<feature type="domain" description="G-protein coupled receptors family 2 profile 2" evidence="7">
    <location>
        <begin position="306"/>
        <end position="563"/>
    </location>
</feature>
<dbReference type="KEGG" id="bgt:106072963"/>
<evidence type="ECO:0000256" key="1">
    <source>
        <dbReference type="ARBA" id="ARBA00004141"/>
    </source>
</evidence>
<dbReference type="Pfam" id="PF00002">
    <property type="entry name" value="7tm_2"/>
    <property type="match status" value="1"/>
</dbReference>
<evidence type="ECO:0000256" key="5">
    <source>
        <dbReference type="SAM" id="MobiDB-lite"/>
    </source>
</evidence>
<feature type="transmembrane region" description="Helical" evidence="6">
    <location>
        <begin position="538"/>
        <end position="559"/>
    </location>
</feature>
<evidence type="ECO:0000256" key="3">
    <source>
        <dbReference type="ARBA" id="ARBA00022989"/>
    </source>
</evidence>
<dbReference type="InterPro" id="IPR053231">
    <property type="entry name" value="GPCR_LN-TM7"/>
</dbReference>
<keyword evidence="8" id="KW-1185">Reference proteome</keyword>
<evidence type="ECO:0000259" key="7">
    <source>
        <dbReference type="PROSITE" id="PS50261"/>
    </source>
</evidence>
<dbReference type="GO" id="GO:0004930">
    <property type="term" value="F:G protein-coupled receptor activity"/>
    <property type="evidence" value="ECO:0007669"/>
    <property type="project" value="InterPro"/>
</dbReference>
<dbReference type="OrthoDB" id="10051649at2759"/>
<feature type="region of interest" description="Disordered" evidence="5">
    <location>
        <begin position="584"/>
        <end position="612"/>
    </location>
</feature>
<keyword evidence="2 6" id="KW-0812">Transmembrane</keyword>
<dbReference type="RefSeq" id="XP_013088883.2">
    <property type="nucleotide sequence ID" value="XM_013233429.2"/>
</dbReference>
<dbReference type="InterPro" id="IPR017981">
    <property type="entry name" value="GPCR_2-like_7TM"/>
</dbReference>
<protein>
    <submittedName>
        <fullName evidence="9">Uncharacterized protein LOC106072963</fullName>
    </submittedName>
</protein>
<sequence>MSGPHGPSGNPSYRIPPIALLLAMKKIIDFEAIDHCTAELEWMDYQGDCLAASCTSGKIPSKEGQCTTALSDIRGLAYKLTLTLMPQDKVVMTESDIADLNTAMYEQLLSVSSRMNMDYEVTIVTLASGSDILVSNTIVAKILADDKETRDEFEAKLIQILTRFSKSTSASGKMSNMTLNFMLGTEHHTKEFRNSSLLSELSPRRYTKSMPEYIRYEVSHQRSWPDCCDFIDVTYTLLCPYVAVNISSDKVNLLDIHLSFNYDGRVIEVVGGPNISVVNGKLHICLETFKMLIKRREVQSSATIALYYFQIVGISLSVVCLVVSVVTYFLFSSLRTLPGLNNMCLCLSMLSAQVSLLLTVEFGLKGQLPLRLCMFHAIFLHFSWLASFAWMSGCCIHMFLAFTSYTSPRNVVISDLRGHIRYCVYGFGVPLLIVVANICLNAALTSGQSIGYDDTICFLDTRTSALTIVLTLLVPLCATVFSNGVLFTLTLRDMLQIAKIQKAETGIGGQGVMTYVKLSTLTGVFCIVAAVAVWLDNIVLQFLTCPLMTLQGAFIFFSFKFNRRIGKMYYDLFGLHRLGIGLTNQSSSSQSASRKQKNNIKRTQQSTSSTNI</sequence>
<dbReference type="PANTHER" id="PTHR45902:SF1">
    <property type="entry name" value="LATROPHILIN RECEPTOR-LIKE PROTEIN A"/>
    <property type="match status" value="1"/>
</dbReference>
<comment type="subcellular location">
    <subcellularLocation>
        <location evidence="1">Membrane</location>
        <topology evidence="1">Multi-pass membrane protein</topology>
    </subcellularLocation>
</comment>
<name>A0A9U8EIR9_BIOGL</name>
<organism evidence="8 9">
    <name type="scientific">Biomphalaria glabrata</name>
    <name type="common">Bloodfluke planorb</name>
    <name type="synonym">Freshwater snail</name>
    <dbReference type="NCBI Taxonomy" id="6526"/>
    <lineage>
        <taxon>Eukaryota</taxon>
        <taxon>Metazoa</taxon>
        <taxon>Spiralia</taxon>
        <taxon>Lophotrochozoa</taxon>
        <taxon>Mollusca</taxon>
        <taxon>Gastropoda</taxon>
        <taxon>Heterobranchia</taxon>
        <taxon>Euthyneura</taxon>
        <taxon>Panpulmonata</taxon>
        <taxon>Hygrophila</taxon>
        <taxon>Lymnaeoidea</taxon>
        <taxon>Planorbidae</taxon>
        <taxon>Biomphalaria</taxon>
    </lineage>
</organism>
<dbReference type="CDD" id="cd15039">
    <property type="entry name" value="7tmB3_Methuselah-like"/>
    <property type="match status" value="1"/>
</dbReference>
<feature type="transmembrane region" description="Helical" evidence="6">
    <location>
        <begin position="305"/>
        <end position="331"/>
    </location>
</feature>
<dbReference type="PROSITE" id="PS50261">
    <property type="entry name" value="G_PROTEIN_RECEP_F2_4"/>
    <property type="match status" value="1"/>
</dbReference>
<feature type="transmembrane region" description="Helical" evidence="6">
    <location>
        <begin position="464"/>
        <end position="491"/>
    </location>
</feature>
<feature type="transmembrane region" description="Helical" evidence="6">
    <location>
        <begin position="422"/>
        <end position="444"/>
    </location>
</feature>
<feature type="transmembrane region" description="Helical" evidence="6">
    <location>
        <begin position="384"/>
        <end position="402"/>
    </location>
</feature>
<feature type="compositionally biased region" description="Polar residues" evidence="5">
    <location>
        <begin position="601"/>
        <end position="612"/>
    </location>
</feature>
<dbReference type="Gene3D" id="1.20.1070.10">
    <property type="entry name" value="Rhodopsin 7-helix transmembrane proteins"/>
    <property type="match status" value="1"/>
</dbReference>
<dbReference type="InterPro" id="IPR000832">
    <property type="entry name" value="GPCR_2_secretin-like"/>
</dbReference>
<dbReference type="OMA" id="SSCWIAD"/>
<dbReference type="PANTHER" id="PTHR45902">
    <property type="entry name" value="LATROPHILIN RECEPTOR-LIKE PROTEIN A"/>
    <property type="match status" value="1"/>
</dbReference>